<gene>
    <name evidence="2" type="ORF">EB796_009540</name>
</gene>
<protein>
    <submittedName>
        <fullName evidence="2">Uncharacterized protein</fullName>
    </submittedName>
</protein>
<accession>A0A7J7K1W6</accession>
<evidence type="ECO:0000313" key="2">
    <source>
        <dbReference type="EMBL" id="KAF6032145.1"/>
    </source>
</evidence>
<reference evidence="2" key="1">
    <citation type="submission" date="2020-06" db="EMBL/GenBank/DDBJ databases">
        <title>Draft genome of Bugula neritina, a colonial animal packing powerful symbionts and potential medicines.</title>
        <authorList>
            <person name="Rayko M."/>
        </authorList>
    </citation>
    <scope>NUCLEOTIDE SEQUENCE [LARGE SCALE GENOMIC DNA]</scope>
    <source>
        <strain evidence="2">Kwan_BN1</strain>
    </source>
</reference>
<sequence length="396" mass="41460">MASIAAAASSAGIPLPKSTAQPTAPSTAVSTASPNATTTEVTDSNGLVNGGSNDLIGSFEAASQLASAPAFIPRPFQKGEFIGPVRPGMDSDIPLPEGAPTRNFSQDNQQKEKEPEPMAAPDETDETYKNLQEQAMQHVHGTTTSPTTEQLQQQLAVTHYAMPDGTTFIDPATGQAIQLAPAFPGAQAIHPHQLMLAHTQQLQLQHTQSPVTPDGDQVEAVSDGKPAPHEAVIKSYAHQIFMSQQKALVSQSQPTFTVASSASSIPQPAIPLQSAPVMVSGAQAAQLQLQAQVQQLQQAQAAQAQAQVAAQMQAIQAQQMQHLQLASLGLAAAPQALAVQPHLQQVLAQQQLMQAQAAQGLAASQLIQLPNGQVVVTANPAAVAAHPMMLRYPRPL</sequence>
<dbReference type="EMBL" id="VXIV02001533">
    <property type="protein sequence ID" value="KAF6032145.1"/>
    <property type="molecule type" value="Genomic_DNA"/>
</dbReference>
<proteinExistence type="predicted"/>
<comment type="caution">
    <text evidence="2">The sequence shown here is derived from an EMBL/GenBank/DDBJ whole genome shotgun (WGS) entry which is preliminary data.</text>
</comment>
<keyword evidence="3" id="KW-1185">Reference proteome</keyword>
<dbReference type="Proteomes" id="UP000593567">
    <property type="component" value="Unassembled WGS sequence"/>
</dbReference>
<name>A0A7J7K1W6_BUGNE</name>
<feature type="compositionally biased region" description="Polar residues" evidence="1">
    <location>
        <begin position="18"/>
        <end position="52"/>
    </location>
</feature>
<organism evidence="2 3">
    <name type="scientific">Bugula neritina</name>
    <name type="common">Brown bryozoan</name>
    <name type="synonym">Sertularia neritina</name>
    <dbReference type="NCBI Taxonomy" id="10212"/>
    <lineage>
        <taxon>Eukaryota</taxon>
        <taxon>Metazoa</taxon>
        <taxon>Spiralia</taxon>
        <taxon>Lophotrochozoa</taxon>
        <taxon>Bryozoa</taxon>
        <taxon>Gymnolaemata</taxon>
        <taxon>Cheilostomatida</taxon>
        <taxon>Flustrina</taxon>
        <taxon>Buguloidea</taxon>
        <taxon>Bugulidae</taxon>
        <taxon>Bugula</taxon>
    </lineage>
</organism>
<evidence type="ECO:0000313" key="3">
    <source>
        <dbReference type="Proteomes" id="UP000593567"/>
    </source>
</evidence>
<feature type="compositionally biased region" description="Low complexity" evidence="1">
    <location>
        <begin position="1"/>
        <end position="11"/>
    </location>
</feature>
<feature type="region of interest" description="Disordered" evidence="1">
    <location>
        <begin position="84"/>
        <end position="125"/>
    </location>
</feature>
<dbReference type="AlphaFoldDB" id="A0A7J7K1W6"/>
<evidence type="ECO:0000256" key="1">
    <source>
        <dbReference type="SAM" id="MobiDB-lite"/>
    </source>
</evidence>
<feature type="region of interest" description="Disordered" evidence="1">
    <location>
        <begin position="1"/>
        <end position="54"/>
    </location>
</feature>